<comment type="similarity">
    <text evidence="1">Belongs to the NAD(P)H dehydrogenase (quinone) family.</text>
</comment>
<dbReference type="InterPro" id="IPR029039">
    <property type="entry name" value="Flavoprotein-like_sf"/>
</dbReference>
<evidence type="ECO:0000259" key="3">
    <source>
        <dbReference type="Pfam" id="PF02525"/>
    </source>
</evidence>
<dbReference type="Proteomes" id="UP000192343">
    <property type="component" value="Unassembled WGS sequence"/>
</dbReference>
<dbReference type="STRING" id="1963862.B4O97_02040"/>
<dbReference type="RefSeq" id="WP_083047826.1">
    <property type="nucleotide sequence ID" value="NZ_CAXXQO010000003.1"/>
</dbReference>
<dbReference type="SUPFAM" id="SSF52218">
    <property type="entry name" value="Flavoproteins"/>
    <property type="match status" value="1"/>
</dbReference>
<dbReference type="GO" id="GO:0005829">
    <property type="term" value="C:cytosol"/>
    <property type="evidence" value="ECO:0007669"/>
    <property type="project" value="TreeGrafter"/>
</dbReference>
<gene>
    <name evidence="4" type="ORF">B4O97_02040</name>
</gene>
<dbReference type="InterPro" id="IPR003680">
    <property type="entry name" value="Flavodoxin_fold"/>
</dbReference>
<dbReference type="OrthoDB" id="9798454at2"/>
<name>A0A1Y1S1Z3_9SPIO</name>
<keyword evidence="2" id="KW-0560">Oxidoreductase</keyword>
<proteinExistence type="inferred from homology"/>
<reference evidence="4 5" key="1">
    <citation type="submission" date="2017-03" db="EMBL/GenBank/DDBJ databases">
        <title>Draft Genome sequence of Marispirochaeta sp. strain JC444.</title>
        <authorList>
            <person name="Shivani Y."/>
            <person name="Subhash Y."/>
            <person name="Sasikala C."/>
            <person name="Ramana C."/>
        </authorList>
    </citation>
    <scope>NUCLEOTIDE SEQUENCE [LARGE SCALE GENOMIC DNA]</scope>
    <source>
        <strain evidence="4 5">JC444</strain>
    </source>
</reference>
<accession>A0A1Y1S1Z3</accession>
<feature type="domain" description="Flavodoxin-like fold" evidence="3">
    <location>
        <begin position="4"/>
        <end position="185"/>
    </location>
</feature>
<dbReference type="PANTHER" id="PTHR10204:SF34">
    <property type="entry name" value="NAD(P)H DEHYDROGENASE [QUINONE] 1 ISOFORM 1"/>
    <property type="match status" value="1"/>
</dbReference>
<organism evidence="4 5">
    <name type="scientific">Marispirochaeta aestuarii</name>
    <dbReference type="NCBI Taxonomy" id="1963862"/>
    <lineage>
        <taxon>Bacteria</taxon>
        <taxon>Pseudomonadati</taxon>
        <taxon>Spirochaetota</taxon>
        <taxon>Spirochaetia</taxon>
        <taxon>Spirochaetales</taxon>
        <taxon>Spirochaetaceae</taxon>
        <taxon>Marispirochaeta</taxon>
    </lineage>
</organism>
<protein>
    <recommendedName>
        <fullName evidence="3">Flavodoxin-like fold domain-containing protein</fullName>
    </recommendedName>
</protein>
<dbReference type="Pfam" id="PF02525">
    <property type="entry name" value="Flavodoxin_2"/>
    <property type="match status" value="1"/>
</dbReference>
<evidence type="ECO:0000313" key="5">
    <source>
        <dbReference type="Proteomes" id="UP000192343"/>
    </source>
</evidence>
<dbReference type="Gene3D" id="3.40.50.360">
    <property type="match status" value="1"/>
</dbReference>
<keyword evidence="5" id="KW-1185">Reference proteome</keyword>
<sequence>MKNSVLIILAHPNTSSFCGTVAAVLAEAAGKTGAGVSILNLYEEKFDPVLSSDETVRRFSFDETVQRHQKLLSEAGLIAWVHPDWWGTPPGILKGWLDRVLQPGFAFSFEEDSTGRFRRIPLLKKKMALTVITSDADASEPIPAVDMWQRRVFHYCGFGPAEVLILPETRGSDYTERKEFLDACAETLKRLMASEDESGASL</sequence>
<dbReference type="AlphaFoldDB" id="A0A1Y1S1Z3"/>
<dbReference type="InterPro" id="IPR051545">
    <property type="entry name" value="NAD(P)H_dehydrogenase_qn"/>
</dbReference>
<evidence type="ECO:0000256" key="2">
    <source>
        <dbReference type="ARBA" id="ARBA00023002"/>
    </source>
</evidence>
<evidence type="ECO:0000313" key="4">
    <source>
        <dbReference type="EMBL" id="ORC37806.1"/>
    </source>
</evidence>
<dbReference type="EMBL" id="MWQY01000002">
    <property type="protein sequence ID" value="ORC37806.1"/>
    <property type="molecule type" value="Genomic_DNA"/>
</dbReference>
<comment type="caution">
    <text evidence="4">The sequence shown here is derived from an EMBL/GenBank/DDBJ whole genome shotgun (WGS) entry which is preliminary data.</text>
</comment>
<dbReference type="GO" id="GO:0003955">
    <property type="term" value="F:NAD(P)H dehydrogenase (quinone) activity"/>
    <property type="evidence" value="ECO:0007669"/>
    <property type="project" value="TreeGrafter"/>
</dbReference>
<dbReference type="PANTHER" id="PTHR10204">
    <property type="entry name" value="NAD P H OXIDOREDUCTASE-RELATED"/>
    <property type="match status" value="1"/>
</dbReference>
<evidence type="ECO:0000256" key="1">
    <source>
        <dbReference type="ARBA" id="ARBA00006252"/>
    </source>
</evidence>